<organism evidence="7 8">
    <name type="scientific">Heterobasidion irregulare (strain TC 32-1)</name>
    <dbReference type="NCBI Taxonomy" id="747525"/>
    <lineage>
        <taxon>Eukaryota</taxon>
        <taxon>Fungi</taxon>
        <taxon>Dikarya</taxon>
        <taxon>Basidiomycota</taxon>
        <taxon>Agaricomycotina</taxon>
        <taxon>Agaricomycetes</taxon>
        <taxon>Russulales</taxon>
        <taxon>Bondarzewiaceae</taxon>
        <taxon>Heterobasidion</taxon>
        <taxon>Heterobasidion annosum species complex</taxon>
    </lineage>
</organism>
<dbReference type="Proteomes" id="UP000030671">
    <property type="component" value="Unassembled WGS sequence"/>
</dbReference>
<evidence type="ECO:0000313" key="7">
    <source>
        <dbReference type="EMBL" id="ETW75181.1"/>
    </source>
</evidence>
<reference evidence="7 8" key="1">
    <citation type="journal article" date="2012" name="New Phytol.">
        <title>Insight into trade-off between wood decay and parasitism from the genome of a fungal forest pathogen.</title>
        <authorList>
            <person name="Olson A."/>
            <person name="Aerts A."/>
            <person name="Asiegbu F."/>
            <person name="Belbahri L."/>
            <person name="Bouzid O."/>
            <person name="Broberg A."/>
            <person name="Canback B."/>
            <person name="Coutinho P.M."/>
            <person name="Cullen D."/>
            <person name="Dalman K."/>
            <person name="Deflorio G."/>
            <person name="van Diepen L.T."/>
            <person name="Dunand C."/>
            <person name="Duplessis S."/>
            <person name="Durling M."/>
            <person name="Gonthier P."/>
            <person name="Grimwood J."/>
            <person name="Fossdal C.G."/>
            <person name="Hansson D."/>
            <person name="Henrissat B."/>
            <person name="Hietala A."/>
            <person name="Himmelstrand K."/>
            <person name="Hoffmeister D."/>
            <person name="Hogberg N."/>
            <person name="James T.Y."/>
            <person name="Karlsson M."/>
            <person name="Kohler A."/>
            <person name="Kues U."/>
            <person name="Lee Y.H."/>
            <person name="Lin Y.C."/>
            <person name="Lind M."/>
            <person name="Lindquist E."/>
            <person name="Lombard V."/>
            <person name="Lucas S."/>
            <person name="Lunden K."/>
            <person name="Morin E."/>
            <person name="Murat C."/>
            <person name="Park J."/>
            <person name="Raffaello T."/>
            <person name="Rouze P."/>
            <person name="Salamov A."/>
            <person name="Schmutz J."/>
            <person name="Solheim H."/>
            <person name="Stahlberg J."/>
            <person name="Velez H."/>
            <person name="de Vries R.P."/>
            <person name="Wiebenga A."/>
            <person name="Woodward S."/>
            <person name="Yakovlev I."/>
            <person name="Garbelotto M."/>
            <person name="Martin F."/>
            <person name="Grigoriev I.V."/>
            <person name="Stenlid J."/>
        </authorList>
    </citation>
    <scope>NUCLEOTIDE SEQUENCE [LARGE SCALE GENOMIC DNA]</scope>
    <source>
        <strain evidence="7 8">TC 32-1</strain>
    </source>
</reference>
<dbReference type="RefSeq" id="XP_009552494.1">
    <property type="nucleotide sequence ID" value="XM_009554199.1"/>
</dbReference>
<dbReference type="GO" id="GO:0005737">
    <property type="term" value="C:cytoplasm"/>
    <property type="evidence" value="ECO:0007669"/>
    <property type="project" value="TreeGrafter"/>
</dbReference>
<keyword evidence="2" id="KW-0863">Zinc-finger</keyword>
<feature type="compositionally biased region" description="Basic and acidic residues" evidence="5">
    <location>
        <begin position="147"/>
        <end position="170"/>
    </location>
</feature>
<keyword evidence="3" id="KW-0862">Zinc</keyword>
<dbReference type="InterPro" id="IPR003126">
    <property type="entry name" value="Znf_UBR"/>
</dbReference>
<dbReference type="OrthoDB" id="5795902at2759"/>
<protein>
    <recommendedName>
        <fullName evidence="6">UBR-type domain-containing protein</fullName>
    </recommendedName>
</protein>
<dbReference type="GeneID" id="20678356"/>
<dbReference type="InParanoid" id="W4JQL4"/>
<keyword evidence="8" id="KW-1185">Reference proteome</keyword>
<sequence>MAETLMNYIASQAALVQEAAEALPHQFTHCTYSLGHIRQAVYLCQTCAAPRGICSACSIACHTDHEQLELFPKRHFRCDCPTVSLSHACTLHRTPEEENASNPYGKNFQGVFCRCGRHYDASLERETMIQCLVCEDWLHESCLNLRDKPSSRESTPAREDPAPTESHEHSAATSDGDDDTHSEASSSGLPPPLITGTDYDALVCGPCVARIPILRRWAGTEGVMMVSRDDSGAAWHIVEGSAPSANVNETVNVDVTDDGPVEVGTKRPLLPLDPSAQPDAKKARLVLSEPFSSGELSSTRTNACLAPVANPAAEHIFAALDVKEQDPSQLLGNGDIFLTGDWRTRWCRCDSCLPQLQEHPYLLDEEETYEPPEDPDSQLSLEELGARALDNIPRERALDGIRAFNDMRNDLVKFLRPFAQEGKVVAEADIREFFEAKIETTKQGQGYAA</sequence>
<evidence type="ECO:0000256" key="1">
    <source>
        <dbReference type="ARBA" id="ARBA00022723"/>
    </source>
</evidence>
<dbReference type="Gene3D" id="3.30.40.10">
    <property type="entry name" value="Zinc/RING finger domain, C3HC4 (zinc finger)"/>
    <property type="match status" value="1"/>
</dbReference>
<feature type="region of interest" description="Disordered" evidence="5">
    <location>
        <begin position="147"/>
        <end position="193"/>
    </location>
</feature>
<dbReference type="FunCoup" id="W4JQL4">
    <property type="interactions" value="612"/>
</dbReference>
<dbReference type="PANTHER" id="PTHR13513:SF9">
    <property type="entry name" value="E3 UBIQUITIN-PROTEIN LIGASE UBR7-RELATED"/>
    <property type="match status" value="1"/>
</dbReference>
<dbReference type="SUPFAM" id="SSF57903">
    <property type="entry name" value="FYVE/PHD zinc finger"/>
    <property type="match status" value="1"/>
</dbReference>
<dbReference type="SMART" id="SM00249">
    <property type="entry name" value="PHD"/>
    <property type="match status" value="1"/>
</dbReference>
<feature type="domain" description="UBR-type" evidence="6">
    <location>
        <begin position="28"/>
        <end position="94"/>
    </location>
</feature>
<proteinExistence type="predicted"/>
<dbReference type="InterPro" id="IPR040204">
    <property type="entry name" value="UBR7"/>
</dbReference>
<name>W4JQL4_HETIT</name>
<dbReference type="PANTHER" id="PTHR13513">
    <property type="entry name" value="E3 UBIQUITIN-PROTEIN LIGASE UBR7"/>
    <property type="match status" value="1"/>
</dbReference>
<evidence type="ECO:0000256" key="5">
    <source>
        <dbReference type="SAM" id="MobiDB-lite"/>
    </source>
</evidence>
<dbReference type="InterPro" id="IPR013083">
    <property type="entry name" value="Znf_RING/FYVE/PHD"/>
</dbReference>
<feature type="zinc finger region" description="UBR-type" evidence="4">
    <location>
        <begin position="28"/>
        <end position="94"/>
    </location>
</feature>
<dbReference type="AlphaFoldDB" id="W4JQL4"/>
<dbReference type="HOGENOM" id="CLU_025221_1_0_1"/>
<dbReference type="InterPro" id="IPR047506">
    <property type="entry name" value="UBR7-like_UBR-box"/>
</dbReference>
<dbReference type="STRING" id="747525.W4JQL4"/>
<evidence type="ECO:0000259" key="6">
    <source>
        <dbReference type="PROSITE" id="PS51157"/>
    </source>
</evidence>
<dbReference type="InterPro" id="IPR011011">
    <property type="entry name" value="Znf_FYVE_PHD"/>
</dbReference>
<evidence type="ECO:0000256" key="3">
    <source>
        <dbReference type="ARBA" id="ARBA00022833"/>
    </source>
</evidence>
<gene>
    <name evidence="7" type="ORF">HETIRDRAFT_56307</name>
</gene>
<dbReference type="eggNOG" id="KOG2752">
    <property type="taxonomic scope" value="Eukaryota"/>
</dbReference>
<dbReference type="GO" id="GO:0061630">
    <property type="term" value="F:ubiquitin protein ligase activity"/>
    <property type="evidence" value="ECO:0007669"/>
    <property type="project" value="InterPro"/>
</dbReference>
<dbReference type="InterPro" id="IPR001965">
    <property type="entry name" value="Znf_PHD"/>
</dbReference>
<dbReference type="SMART" id="SM00396">
    <property type="entry name" value="ZnF_UBR1"/>
    <property type="match status" value="1"/>
</dbReference>
<dbReference type="CDD" id="cd19677">
    <property type="entry name" value="UBR-box_UBR7"/>
    <property type="match status" value="1"/>
</dbReference>
<accession>W4JQL4</accession>
<dbReference type="KEGG" id="hir:HETIRDRAFT_56307"/>
<keyword evidence="1" id="KW-0479">Metal-binding</keyword>
<evidence type="ECO:0000313" key="8">
    <source>
        <dbReference type="Proteomes" id="UP000030671"/>
    </source>
</evidence>
<evidence type="ECO:0000256" key="4">
    <source>
        <dbReference type="PROSITE-ProRule" id="PRU00508"/>
    </source>
</evidence>
<evidence type="ECO:0000256" key="2">
    <source>
        <dbReference type="ARBA" id="ARBA00022771"/>
    </source>
</evidence>
<dbReference type="PROSITE" id="PS51157">
    <property type="entry name" value="ZF_UBR"/>
    <property type="match status" value="1"/>
</dbReference>
<dbReference type="EMBL" id="KI925466">
    <property type="protein sequence ID" value="ETW75181.1"/>
    <property type="molecule type" value="Genomic_DNA"/>
</dbReference>
<dbReference type="GO" id="GO:0008270">
    <property type="term" value="F:zinc ion binding"/>
    <property type="evidence" value="ECO:0007669"/>
    <property type="project" value="UniProtKB-KW"/>
</dbReference>